<keyword evidence="3 6" id="KW-1133">Transmembrane helix</keyword>
<feature type="transmembrane region" description="Helical" evidence="6">
    <location>
        <begin position="14"/>
        <end position="35"/>
    </location>
</feature>
<keyword evidence="4 5" id="KW-0472">Membrane</keyword>
<feature type="transmembrane region" description="Helical" evidence="6">
    <location>
        <begin position="47"/>
        <end position="65"/>
    </location>
</feature>
<protein>
    <recommendedName>
        <fullName evidence="7">MARVEL domain-containing protein</fullName>
    </recommendedName>
</protein>
<feature type="transmembrane region" description="Helical" evidence="6">
    <location>
        <begin position="77"/>
        <end position="99"/>
    </location>
</feature>
<feature type="domain" description="MARVEL" evidence="7">
    <location>
        <begin position="10"/>
        <end position="133"/>
    </location>
</feature>
<keyword evidence="9" id="KW-1185">Reference proteome</keyword>
<dbReference type="EMBL" id="JAACXV010012400">
    <property type="protein sequence ID" value="KAF7274685.1"/>
    <property type="molecule type" value="Genomic_DNA"/>
</dbReference>
<evidence type="ECO:0000256" key="4">
    <source>
        <dbReference type="ARBA" id="ARBA00023136"/>
    </source>
</evidence>
<evidence type="ECO:0000256" key="6">
    <source>
        <dbReference type="SAM" id="Phobius"/>
    </source>
</evidence>
<dbReference type="AlphaFoldDB" id="A0A834I571"/>
<evidence type="ECO:0000256" key="3">
    <source>
        <dbReference type="ARBA" id="ARBA00022989"/>
    </source>
</evidence>
<keyword evidence="2 5" id="KW-0812">Transmembrane</keyword>
<organism evidence="8 9">
    <name type="scientific">Rhynchophorus ferrugineus</name>
    <name type="common">Red palm weevil</name>
    <name type="synonym">Curculio ferrugineus</name>
    <dbReference type="NCBI Taxonomy" id="354439"/>
    <lineage>
        <taxon>Eukaryota</taxon>
        <taxon>Metazoa</taxon>
        <taxon>Ecdysozoa</taxon>
        <taxon>Arthropoda</taxon>
        <taxon>Hexapoda</taxon>
        <taxon>Insecta</taxon>
        <taxon>Pterygota</taxon>
        <taxon>Neoptera</taxon>
        <taxon>Endopterygota</taxon>
        <taxon>Coleoptera</taxon>
        <taxon>Polyphaga</taxon>
        <taxon>Cucujiformia</taxon>
        <taxon>Curculionidae</taxon>
        <taxon>Dryophthorinae</taxon>
        <taxon>Rhynchophorus</taxon>
    </lineage>
</organism>
<accession>A0A834I571</accession>
<feature type="transmembrane region" description="Helical" evidence="6">
    <location>
        <begin position="191"/>
        <end position="208"/>
    </location>
</feature>
<comment type="subcellular location">
    <subcellularLocation>
        <location evidence="1">Membrane</location>
        <topology evidence="1">Multi-pass membrane protein</topology>
    </subcellularLocation>
</comment>
<proteinExistence type="predicted"/>
<evidence type="ECO:0000256" key="1">
    <source>
        <dbReference type="ARBA" id="ARBA00004141"/>
    </source>
</evidence>
<dbReference type="Proteomes" id="UP000625711">
    <property type="component" value="Unassembled WGS sequence"/>
</dbReference>
<comment type="caution">
    <text evidence="8">The sequence shown here is derived from an EMBL/GenBank/DDBJ whole genome shotgun (WGS) entry which is preliminary data.</text>
</comment>
<evidence type="ECO:0000259" key="7">
    <source>
        <dbReference type="PROSITE" id="PS51225"/>
    </source>
</evidence>
<feature type="transmembrane region" description="Helical" evidence="6">
    <location>
        <begin position="129"/>
        <end position="148"/>
    </location>
</feature>
<feature type="transmembrane region" description="Helical" evidence="6">
    <location>
        <begin position="106"/>
        <end position="123"/>
    </location>
</feature>
<reference evidence="8" key="1">
    <citation type="submission" date="2020-08" db="EMBL/GenBank/DDBJ databases">
        <title>Genome sequencing and assembly of the red palm weevil Rhynchophorus ferrugineus.</title>
        <authorList>
            <person name="Dias G.B."/>
            <person name="Bergman C.M."/>
            <person name="Manee M."/>
        </authorList>
    </citation>
    <scope>NUCLEOTIDE SEQUENCE</scope>
    <source>
        <strain evidence="8">AA-2017</strain>
        <tissue evidence="8">Whole larva</tissue>
    </source>
</reference>
<name>A0A834I571_RHYFE</name>
<evidence type="ECO:0000313" key="9">
    <source>
        <dbReference type="Proteomes" id="UP000625711"/>
    </source>
</evidence>
<gene>
    <name evidence="8" type="ORF">GWI33_012639</name>
</gene>
<dbReference type="PROSITE" id="PS51225">
    <property type="entry name" value="MARVEL"/>
    <property type="match status" value="1"/>
</dbReference>
<dbReference type="InterPro" id="IPR008253">
    <property type="entry name" value="Marvel"/>
</dbReference>
<evidence type="ECO:0000256" key="2">
    <source>
        <dbReference type="ARBA" id="ARBA00022692"/>
    </source>
</evidence>
<sequence>MVGVVYGLSHFRSILGIFKISEIISCLLATCLVAASTSGTSSLLNAFYVGVVAGLIISTIIFAISCTESGHSLNGVLKLQCFVHIILFVYLLITCSIFLSRGGRGAVKAGGAFGLIASFLYLIDAYLSMNAYALGLFLVLGSYYLCYTEFYHVCTSEIHYSIKLALFVILANTSLLLVVKSGLQLNDFGKIIESILALLYMSVAIFIFKSLKG</sequence>
<feature type="transmembrane region" description="Helical" evidence="6">
    <location>
        <begin position="160"/>
        <end position="179"/>
    </location>
</feature>
<dbReference type="OrthoDB" id="10028364at2759"/>
<evidence type="ECO:0000313" key="8">
    <source>
        <dbReference type="EMBL" id="KAF7274685.1"/>
    </source>
</evidence>
<evidence type="ECO:0000256" key="5">
    <source>
        <dbReference type="PROSITE-ProRule" id="PRU00581"/>
    </source>
</evidence>
<dbReference type="GO" id="GO:0016020">
    <property type="term" value="C:membrane"/>
    <property type="evidence" value="ECO:0007669"/>
    <property type="project" value="UniProtKB-SubCell"/>
</dbReference>